<keyword evidence="4" id="KW-0009">Actin-binding</keyword>
<feature type="compositionally biased region" description="Basic and acidic residues" evidence="5">
    <location>
        <begin position="432"/>
        <end position="441"/>
    </location>
</feature>
<dbReference type="Proteomes" id="UP000005226">
    <property type="component" value="Chromosome 15"/>
</dbReference>
<dbReference type="AlphaFoldDB" id="A0A674PGD0"/>
<dbReference type="OMA" id="CRGCTPP"/>
<gene>
    <name evidence="7" type="primary">LOC115252715</name>
</gene>
<protein>
    <recommendedName>
        <fullName evidence="6">PH domain-containing protein</fullName>
    </recommendedName>
</protein>
<dbReference type="Gene3D" id="2.30.29.30">
    <property type="entry name" value="Pleckstrin-homology domain (PH domain)/Phosphotyrosine-binding domain (PTB)"/>
    <property type="match status" value="1"/>
</dbReference>
<dbReference type="PROSITE" id="PS50003">
    <property type="entry name" value="PH_DOMAIN"/>
    <property type="match status" value="1"/>
</dbReference>
<dbReference type="GeneTree" id="ENSGT00940000156343"/>
<dbReference type="InterPro" id="IPR018159">
    <property type="entry name" value="Spectrin/alpha-actinin"/>
</dbReference>
<dbReference type="FunFam" id="1.20.58.60:FF:000019">
    <property type="entry name" value="Spectrin beta chain"/>
    <property type="match status" value="1"/>
</dbReference>
<proteinExistence type="inferred from homology"/>
<evidence type="ECO:0000256" key="1">
    <source>
        <dbReference type="ARBA" id="ARBA00006826"/>
    </source>
</evidence>
<dbReference type="GO" id="GO:0051693">
    <property type="term" value="P:actin filament capping"/>
    <property type="evidence" value="ECO:0007669"/>
    <property type="project" value="UniProtKB-KW"/>
</dbReference>
<dbReference type="InterPro" id="IPR001605">
    <property type="entry name" value="PH_dom-spectrin-type"/>
</dbReference>
<dbReference type="GO" id="GO:0005543">
    <property type="term" value="F:phospholipid binding"/>
    <property type="evidence" value="ECO:0007669"/>
    <property type="project" value="InterPro"/>
</dbReference>
<reference evidence="7 8" key="1">
    <citation type="journal article" date="2011" name="Genome Biol. Evol.">
        <title>Integration of the genetic map and genome assembly of fugu facilitates insights into distinct features of genome evolution in teleosts and mammals.</title>
        <authorList>
            <person name="Kai W."/>
            <person name="Kikuchi K."/>
            <person name="Tohari S."/>
            <person name="Chew A.K."/>
            <person name="Tay A."/>
            <person name="Fujiwara A."/>
            <person name="Hosoya S."/>
            <person name="Suetake H."/>
            <person name="Naruse K."/>
            <person name="Brenner S."/>
            <person name="Suzuki Y."/>
            <person name="Venkatesh B."/>
        </authorList>
    </citation>
    <scope>NUCLEOTIDE SEQUENCE [LARGE SCALE GENOMIC DNA]</scope>
</reference>
<feature type="domain" description="PH" evidence="6">
    <location>
        <begin position="477"/>
        <end position="584"/>
    </location>
</feature>
<dbReference type="PANTHER" id="PTHR11915">
    <property type="entry name" value="SPECTRIN/FILAMIN RELATED CYTOSKELETAL PROTEIN"/>
    <property type="match status" value="1"/>
</dbReference>
<dbReference type="InterPro" id="IPR011993">
    <property type="entry name" value="PH-like_dom_sf"/>
</dbReference>
<feature type="region of interest" description="Disordered" evidence="5">
    <location>
        <begin position="432"/>
        <end position="482"/>
    </location>
</feature>
<reference evidence="7" key="2">
    <citation type="submission" date="2025-08" db="UniProtKB">
        <authorList>
            <consortium name="Ensembl"/>
        </authorList>
    </citation>
    <scope>IDENTIFICATION</scope>
</reference>
<organism evidence="7 8">
    <name type="scientific">Takifugu rubripes</name>
    <name type="common">Japanese pufferfish</name>
    <name type="synonym">Fugu rubripes</name>
    <dbReference type="NCBI Taxonomy" id="31033"/>
    <lineage>
        <taxon>Eukaryota</taxon>
        <taxon>Metazoa</taxon>
        <taxon>Chordata</taxon>
        <taxon>Craniata</taxon>
        <taxon>Vertebrata</taxon>
        <taxon>Euteleostomi</taxon>
        <taxon>Actinopterygii</taxon>
        <taxon>Neopterygii</taxon>
        <taxon>Teleostei</taxon>
        <taxon>Neoteleostei</taxon>
        <taxon>Acanthomorphata</taxon>
        <taxon>Eupercaria</taxon>
        <taxon>Tetraodontiformes</taxon>
        <taxon>Tetradontoidea</taxon>
        <taxon>Tetraodontidae</taxon>
        <taxon>Takifugu</taxon>
    </lineage>
</organism>
<keyword evidence="3" id="KW-0677">Repeat</keyword>
<evidence type="ECO:0000256" key="5">
    <source>
        <dbReference type="SAM" id="MobiDB-lite"/>
    </source>
</evidence>
<dbReference type="SMART" id="SM00233">
    <property type="entry name" value="PH"/>
    <property type="match status" value="1"/>
</dbReference>
<evidence type="ECO:0000256" key="4">
    <source>
        <dbReference type="ARBA" id="ARBA00023203"/>
    </source>
</evidence>
<evidence type="ECO:0000313" key="7">
    <source>
        <dbReference type="Ensembl" id="ENSTRUP00000084720.1"/>
    </source>
</evidence>
<dbReference type="Pfam" id="PF00435">
    <property type="entry name" value="Spectrin"/>
    <property type="match status" value="3"/>
</dbReference>
<evidence type="ECO:0000256" key="2">
    <source>
        <dbReference type="ARBA" id="ARBA00022467"/>
    </source>
</evidence>
<keyword evidence="2" id="KW-0117">Actin capping</keyword>
<dbReference type="InterPro" id="IPR001849">
    <property type="entry name" value="PH_domain"/>
</dbReference>
<dbReference type="Pfam" id="PF00169">
    <property type="entry name" value="PH"/>
    <property type="match status" value="1"/>
</dbReference>
<dbReference type="InterPro" id="IPR002017">
    <property type="entry name" value="Spectrin_repeat"/>
</dbReference>
<dbReference type="FunFam" id="2.30.29.30:FF:000024">
    <property type="entry name" value="Spectrin beta chain"/>
    <property type="match status" value="1"/>
</dbReference>
<accession>A0A674PGD0</accession>
<name>A0A674PGD0_TAKRU</name>
<dbReference type="Gene3D" id="1.20.58.60">
    <property type="match status" value="3"/>
</dbReference>
<dbReference type="SUPFAM" id="SSF50729">
    <property type="entry name" value="PH domain-like"/>
    <property type="match status" value="1"/>
</dbReference>
<evidence type="ECO:0000256" key="3">
    <source>
        <dbReference type="ARBA" id="ARBA00022737"/>
    </source>
</evidence>
<keyword evidence="8" id="KW-1185">Reference proteome</keyword>
<evidence type="ECO:0000259" key="6">
    <source>
        <dbReference type="PROSITE" id="PS50003"/>
    </source>
</evidence>
<dbReference type="GO" id="GO:0003779">
    <property type="term" value="F:actin binding"/>
    <property type="evidence" value="ECO:0007669"/>
    <property type="project" value="UniProtKB-KW"/>
</dbReference>
<reference evidence="7" key="3">
    <citation type="submission" date="2025-09" db="UniProtKB">
        <authorList>
            <consortium name="Ensembl"/>
        </authorList>
    </citation>
    <scope>IDENTIFICATION</scope>
</reference>
<dbReference type="CDD" id="cd00176">
    <property type="entry name" value="SPEC"/>
    <property type="match status" value="2"/>
</dbReference>
<evidence type="ECO:0000313" key="8">
    <source>
        <dbReference type="Proteomes" id="UP000005226"/>
    </source>
</evidence>
<sequence length="584" mass="67364">MFQSHIDRLYLSVKDMVEHRKTKLEQQYWLYQLNKDVEELEKWITEREVVASSTELGHDLEDVSVLQERFTKFVTETNSIGQQRLEQVNKLVNEMIKCDHSDAATIAEWKDGLNDSWMLAASRQLHKFFTDCKEVLAQVAEKMKQLPELRSCQANITNAATLQRVMLSFEHGLQLLVAQVRQLQENSTQLRTIYAGEKAEAILGQEQEVIEAWRELLSACEASHVQVTSVTDKVQFFSVVRENLMWMEGIMGQIGWDEPRDLTALEMMMKQHQELKGKIDGRSKTIQQCADLGKILIAAGDSASEEIKEKLESLQAKQRDLLEKWGKHEEKLQKSEFHFSQETVKAEVWLKAKEPLITSDEQEREAQSQKDEVEQLILRHKAFRKAAVTWKERFSSLRKLSTVSLTTDVVVVKIVWLSHILVLSLSAPVTRFDGRPRARDRPKPRRRPRPKEPEEARRSRSAPATGAPTTPQPPSHTAQNEGFLYRKKVTTSDLEGQQRSPNSKSWVNVYCVLKEGKLTFYKDARNHNTTYNEEPPLDLSNCSFDPSMGYKKKKNVFILRMDDGNNFAFHAKDEVRPSLIKRNE</sequence>
<dbReference type="Ensembl" id="ENSTRUT00000083676.1">
    <property type="protein sequence ID" value="ENSTRUP00000084720.1"/>
    <property type="gene ID" value="ENSTRUG00000032510.1"/>
</dbReference>
<dbReference type="SMART" id="SM00150">
    <property type="entry name" value="SPEC"/>
    <property type="match status" value="3"/>
</dbReference>
<comment type="similarity">
    <text evidence="1">Belongs to the spectrin family.</text>
</comment>
<dbReference type="SUPFAM" id="SSF46966">
    <property type="entry name" value="Spectrin repeat"/>
    <property type="match status" value="2"/>
</dbReference>
<dbReference type="PRINTS" id="PR00683">
    <property type="entry name" value="SPECTRINPH"/>
</dbReference>